<organism evidence="1 2">
    <name type="scientific">Maritalea myrionectae</name>
    <dbReference type="NCBI Taxonomy" id="454601"/>
    <lineage>
        <taxon>Bacteria</taxon>
        <taxon>Pseudomonadati</taxon>
        <taxon>Pseudomonadota</taxon>
        <taxon>Alphaproteobacteria</taxon>
        <taxon>Hyphomicrobiales</taxon>
        <taxon>Devosiaceae</taxon>
        <taxon>Maritalea</taxon>
    </lineage>
</organism>
<proteinExistence type="predicted"/>
<evidence type="ECO:0000313" key="1">
    <source>
        <dbReference type="EMBL" id="AVX02996.1"/>
    </source>
</evidence>
<dbReference type="KEGG" id="mmyr:MXMO3_00450"/>
<evidence type="ECO:0008006" key="3">
    <source>
        <dbReference type="Google" id="ProtNLM"/>
    </source>
</evidence>
<keyword evidence="2" id="KW-1185">Reference proteome</keyword>
<dbReference type="AlphaFoldDB" id="A0A2R4MAU6"/>
<protein>
    <recommendedName>
        <fullName evidence="3">DUF2007 domain-containing protein</fullName>
    </recommendedName>
</protein>
<name>A0A2R4MAU6_9HYPH</name>
<sequence>MSLTTIAKIDDLGEARLLILALKSHGFHPIEGNEVGLAGFAGAIGPSGVPIVVPGSEAEDAKLLLDSLREDFKKESIPDQSDQET</sequence>
<gene>
    <name evidence="1" type="ORF">MXMO3_00450</name>
</gene>
<accession>A0A2R4MAU6</accession>
<dbReference type="Proteomes" id="UP000258927">
    <property type="component" value="Chromosome"/>
</dbReference>
<dbReference type="EMBL" id="CP021330">
    <property type="protein sequence ID" value="AVX02996.1"/>
    <property type="molecule type" value="Genomic_DNA"/>
</dbReference>
<dbReference type="RefSeq" id="WP_036223122.1">
    <property type="nucleotide sequence ID" value="NZ_CP021330.1"/>
</dbReference>
<dbReference type="STRING" id="1122213.GCA_000423365_03162"/>
<reference evidence="1 2" key="1">
    <citation type="submission" date="2017-05" db="EMBL/GenBank/DDBJ databases">
        <title>Genome Analysis of Maritalea myrionectae HL2708#5.</title>
        <authorList>
            <consortium name="Cotde Inc.-PKNU"/>
            <person name="Jang D."/>
            <person name="Oh H.-M."/>
        </authorList>
    </citation>
    <scope>NUCLEOTIDE SEQUENCE [LARGE SCALE GENOMIC DNA]</scope>
    <source>
        <strain evidence="1 2">HL2708#5</strain>
    </source>
</reference>
<evidence type="ECO:0000313" key="2">
    <source>
        <dbReference type="Proteomes" id="UP000258927"/>
    </source>
</evidence>